<evidence type="ECO:0000256" key="1">
    <source>
        <dbReference type="ARBA" id="ARBA00022741"/>
    </source>
</evidence>
<organism evidence="4 5">
    <name type="scientific">Actinomadura sediminis</name>
    <dbReference type="NCBI Taxonomy" id="1038904"/>
    <lineage>
        <taxon>Bacteria</taxon>
        <taxon>Bacillati</taxon>
        <taxon>Actinomycetota</taxon>
        <taxon>Actinomycetes</taxon>
        <taxon>Streptosporangiales</taxon>
        <taxon>Thermomonosporaceae</taxon>
        <taxon>Actinomadura</taxon>
    </lineage>
</organism>
<name>A0ABW3ERJ3_9ACTN</name>
<dbReference type="EMBL" id="JBHTJA010000026">
    <property type="protein sequence ID" value="MFD0901867.1"/>
    <property type="molecule type" value="Genomic_DNA"/>
</dbReference>
<accession>A0ABW3ERJ3</accession>
<protein>
    <submittedName>
        <fullName evidence="4">AAA family ATPase</fullName>
    </submittedName>
</protein>
<comment type="caution">
    <text evidence="4">The sequence shown here is derived from an EMBL/GenBank/DDBJ whole genome shotgun (WGS) entry which is preliminary data.</text>
</comment>
<dbReference type="Pfam" id="PF13191">
    <property type="entry name" value="AAA_16"/>
    <property type="match status" value="1"/>
</dbReference>
<feature type="domain" description="Orc1-like AAA ATPase" evidence="3">
    <location>
        <begin position="10"/>
        <end position="165"/>
    </location>
</feature>
<keyword evidence="5" id="KW-1185">Reference proteome</keyword>
<evidence type="ECO:0000256" key="2">
    <source>
        <dbReference type="ARBA" id="ARBA00022840"/>
    </source>
</evidence>
<evidence type="ECO:0000259" key="3">
    <source>
        <dbReference type="Pfam" id="PF13191"/>
    </source>
</evidence>
<reference evidence="5" key="1">
    <citation type="journal article" date="2019" name="Int. J. Syst. Evol. Microbiol.">
        <title>The Global Catalogue of Microorganisms (GCM) 10K type strain sequencing project: providing services to taxonomists for standard genome sequencing and annotation.</title>
        <authorList>
            <consortium name="The Broad Institute Genomics Platform"/>
            <consortium name="The Broad Institute Genome Sequencing Center for Infectious Disease"/>
            <person name="Wu L."/>
            <person name="Ma J."/>
        </authorList>
    </citation>
    <scope>NUCLEOTIDE SEQUENCE [LARGE SCALE GENOMIC DNA]</scope>
    <source>
        <strain evidence="5">JCM 31202</strain>
    </source>
</reference>
<dbReference type="InterPro" id="IPR027417">
    <property type="entry name" value="P-loop_NTPase"/>
</dbReference>
<evidence type="ECO:0000313" key="5">
    <source>
        <dbReference type="Proteomes" id="UP001596972"/>
    </source>
</evidence>
<dbReference type="RefSeq" id="WP_378299075.1">
    <property type="nucleotide sequence ID" value="NZ_JBHTJA010000026.1"/>
</dbReference>
<keyword evidence="2" id="KW-0067">ATP-binding</keyword>
<evidence type="ECO:0000313" key="4">
    <source>
        <dbReference type="EMBL" id="MFD0901867.1"/>
    </source>
</evidence>
<dbReference type="Proteomes" id="UP001596972">
    <property type="component" value="Unassembled WGS sequence"/>
</dbReference>
<dbReference type="InterPro" id="IPR041664">
    <property type="entry name" value="AAA_16"/>
</dbReference>
<proteinExistence type="predicted"/>
<sequence length="449" mass="47372">MTVSQGREPLHGRVPELDAIGDLLGRARDGRGGALAIVADAGLGRTALLDEAARRAAPDVRTIGASGVARESAVPYAGLHRLLRPLADDVARLPDEHRAALAAVRGGPGRAEPFALYAALCELLALASRDGPLLCRVDDAQWLDEVSLDALAFAARRVQDLPVAVLLAARDDHRVADRLAGIPRLRLGPLDEDASLRVLRDAIGDAVGGPLADAIVDLADGCPRAIRDLAAALTPGQLSGAAAPPRALPPGSPLRALHRSRYLRLPPGARRLVLVVVADEWVGAGTLDRAASAAGIGASDVEAARESGLLRYETDAVTVRDRLVRSSLWADATRAERTAAHALLAEVLVHDWQYTGRIWHRAAMTGGTDDVAAAELARAAVASQGSGRYADSWRMWQRASALTADRALAADRLLSAAADAWASGRPRRARPAQRRLAAFRCEGDRAARA</sequence>
<gene>
    <name evidence="4" type="ORF">ACFQ11_15815</name>
</gene>
<dbReference type="PANTHER" id="PTHR16305">
    <property type="entry name" value="TESTICULAR SOLUBLE ADENYLYL CYCLASE"/>
    <property type="match status" value="1"/>
</dbReference>
<keyword evidence="1" id="KW-0547">Nucleotide-binding</keyword>
<dbReference type="PANTHER" id="PTHR16305:SF35">
    <property type="entry name" value="TRANSCRIPTIONAL ACTIVATOR DOMAIN"/>
    <property type="match status" value="1"/>
</dbReference>
<feature type="non-terminal residue" evidence="4">
    <location>
        <position position="449"/>
    </location>
</feature>
<dbReference type="SUPFAM" id="SSF52540">
    <property type="entry name" value="P-loop containing nucleoside triphosphate hydrolases"/>
    <property type="match status" value="1"/>
</dbReference>